<evidence type="ECO:0000256" key="2">
    <source>
        <dbReference type="ARBA" id="ARBA00022448"/>
    </source>
</evidence>
<reference evidence="15" key="2">
    <citation type="submission" date="2023-02" db="EMBL/GenBank/DDBJ databases">
        <title>'Rhodoalgimonas zhirmunskyi' gen. nov., isolated from a red alga.</title>
        <authorList>
            <person name="Nedashkovskaya O.I."/>
            <person name="Otstavnykh N.Y."/>
            <person name="Bystritskaya E.P."/>
            <person name="Balabanova L.A."/>
            <person name="Isaeva M.P."/>
        </authorList>
    </citation>
    <scope>NUCLEOTIDE SEQUENCE</scope>
    <source>
        <strain evidence="15">KCTC 52189</strain>
    </source>
</reference>
<gene>
    <name evidence="13" type="primary">atpF</name>
    <name evidence="15" type="ORF">NO357_03365</name>
</gene>
<evidence type="ECO:0000256" key="8">
    <source>
        <dbReference type="ARBA" id="ARBA00023136"/>
    </source>
</evidence>
<proteinExistence type="inferred from homology"/>
<dbReference type="RefSeq" id="WP_306734198.1">
    <property type="nucleotide sequence ID" value="NZ_JANHAX010000001.1"/>
</dbReference>
<feature type="transmembrane region" description="Helical" evidence="13">
    <location>
        <begin position="6"/>
        <end position="27"/>
    </location>
</feature>
<evidence type="ECO:0000256" key="13">
    <source>
        <dbReference type="HAMAP-Rule" id="MF_01398"/>
    </source>
</evidence>
<dbReference type="EMBL" id="JANHAX010000001">
    <property type="protein sequence ID" value="MDQ2088940.1"/>
    <property type="molecule type" value="Genomic_DNA"/>
</dbReference>
<comment type="caution">
    <text evidence="15">The sequence shown here is derived from an EMBL/GenBank/DDBJ whole genome shotgun (WGS) entry which is preliminary data.</text>
</comment>
<evidence type="ECO:0000256" key="1">
    <source>
        <dbReference type="ARBA" id="ARBA00005513"/>
    </source>
</evidence>
<comment type="subcellular location">
    <subcellularLocation>
        <location evidence="13">Cell membrane</location>
        <topology evidence="13">Single-pass membrane protein</topology>
    </subcellularLocation>
    <subcellularLocation>
        <location evidence="12">Endomembrane system</location>
        <topology evidence="12">Single-pass membrane protein</topology>
    </subcellularLocation>
</comment>
<dbReference type="GO" id="GO:0046933">
    <property type="term" value="F:proton-transporting ATP synthase activity, rotational mechanism"/>
    <property type="evidence" value="ECO:0007669"/>
    <property type="project" value="UniProtKB-UniRule"/>
</dbReference>
<keyword evidence="9 13" id="KW-0066">ATP synthesis</keyword>
<evidence type="ECO:0000256" key="3">
    <source>
        <dbReference type="ARBA" id="ARBA00022547"/>
    </source>
</evidence>
<dbReference type="GO" id="GO:0005886">
    <property type="term" value="C:plasma membrane"/>
    <property type="evidence" value="ECO:0007669"/>
    <property type="project" value="UniProtKB-SubCell"/>
</dbReference>
<evidence type="ECO:0000256" key="4">
    <source>
        <dbReference type="ARBA" id="ARBA00022692"/>
    </source>
</evidence>
<dbReference type="InterPro" id="IPR050059">
    <property type="entry name" value="ATP_synthase_B_chain"/>
</dbReference>
<evidence type="ECO:0000256" key="5">
    <source>
        <dbReference type="ARBA" id="ARBA00022781"/>
    </source>
</evidence>
<dbReference type="AlphaFoldDB" id="A0AAE4B361"/>
<comment type="similarity">
    <text evidence="1 13">Belongs to the ATPase B chain family.</text>
</comment>
<evidence type="ECO:0000313" key="16">
    <source>
        <dbReference type="Proteomes" id="UP001226762"/>
    </source>
</evidence>
<evidence type="ECO:0000256" key="10">
    <source>
        <dbReference type="ARBA" id="ARBA00025198"/>
    </source>
</evidence>
<keyword evidence="2 13" id="KW-0813">Transport</keyword>
<evidence type="ECO:0000256" key="6">
    <source>
        <dbReference type="ARBA" id="ARBA00022989"/>
    </source>
</evidence>
<evidence type="ECO:0000256" key="12">
    <source>
        <dbReference type="ARBA" id="ARBA00037847"/>
    </source>
</evidence>
<dbReference type="Proteomes" id="UP001226762">
    <property type="component" value="Unassembled WGS sequence"/>
</dbReference>
<name>A0AAE4B361_9RHOB</name>
<keyword evidence="16" id="KW-1185">Reference proteome</keyword>
<sequence>MQIDWLTVAAQIANFLVLVWLLNRFLYGPVTRAMQAREEGIEARLDEARQTREAAEAEADRLREKHREFDTRREDMLNEVRGEVEALREELEHDLQEKSKAHQHAWKQEVAAGRDDFVRELSQRAGQHIQQTTRAVLNEFTGADLGPQLADRFVEKLENLDDEALKRLRRLAETRSTEALIESSVPLHGPTRGNVTRALHNLISKEIEVTYREREDMVFGVRLTIAEQLVEWSAAVWLDRLDDAFIDTLEAMTGPAVEGEA</sequence>
<dbReference type="GO" id="GO:0045259">
    <property type="term" value="C:proton-transporting ATP synthase complex"/>
    <property type="evidence" value="ECO:0007669"/>
    <property type="project" value="UniProtKB-KW"/>
</dbReference>
<dbReference type="PANTHER" id="PTHR33445:SF2">
    <property type="entry name" value="ATP SYNTHASE SUBUNIT B', CHLOROPLASTIC"/>
    <property type="match status" value="1"/>
</dbReference>
<evidence type="ECO:0000256" key="11">
    <source>
        <dbReference type="ARBA" id="ARBA00025614"/>
    </source>
</evidence>
<evidence type="ECO:0000256" key="7">
    <source>
        <dbReference type="ARBA" id="ARBA00023065"/>
    </source>
</evidence>
<comment type="function">
    <text evidence="10 13">F(1)F(0) ATP synthase produces ATP from ADP in the presence of a proton or sodium gradient. F-type ATPases consist of two structural domains, F(1) containing the extramembraneous catalytic core and F(0) containing the membrane proton channel, linked together by a central stalk and a peripheral stalk. During catalysis, ATP synthesis in the catalytic domain of F(1) is coupled via a rotary mechanism of the central stalk subunits to proton translocation.</text>
</comment>
<dbReference type="GO" id="GO:0012505">
    <property type="term" value="C:endomembrane system"/>
    <property type="evidence" value="ECO:0007669"/>
    <property type="project" value="UniProtKB-SubCell"/>
</dbReference>
<accession>A0AAE4B361</accession>
<comment type="function">
    <text evidence="11">Component of the F(0) channel, it forms part of the peripheral stalk, linking F(1) to F(0). The b'-subunit is a diverged and duplicated form of b found in plants and photosynthetic bacteria.</text>
</comment>
<dbReference type="GO" id="GO:0046961">
    <property type="term" value="F:proton-transporting ATPase activity, rotational mechanism"/>
    <property type="evidence" value="ECO:0007669"/>
    <property type="project" value="TreeGrafter"/>
</dbReference>
<evidence type="ECO:0000313" key="15">
    <source>
        <dbReference type="EMBL" id="MDQ2088940.1"/>
    </source>
</evidence>
<dbReference type="Pfam" id="PF00430">
    <property type="entry name" value="ATP-synt_B"/>
    <property type="match status" value="1"/>
</dbReference>
<dbReference type="PANTHER" id="PTHR33445">
    <property type="entry name" value="ATP SYNTHASE SUBUNIT B', CHLOROPLASTIC"/>
    <property type="match status" value="1"/>
</dbReference>
<reference evidence="15" key="1">
    <citation type="submission" date="2022-07" db="EMBL/GenBank/DDBJ databases">
        <authorList>
            <person name="Otstavnykh N."/>
            <person name="Isaeva M."/>
            <person name="Bystritskaya E."/>
        </authorList>
    </citation>
    <scope>NUCLEOTIDE SEQUENCE</scope>
    <source>
        <strain evidence="15">KCTC 52189</strain>
    </source>
</reference>
<keyword evidence="8 13" id="KW-0472">Membrane</keyword>
<dbReference type="InterPro" id="IPR002146">
    <property type="entry name" value="ATP_synth_b/b'su_bac/chlpt"/>
</dbReference>
<organism evidence="15 16">
    <name type="scientific">Marimonas arenosa</name>
    <dbReference type="NCBI Taxonomy" id="1795305"/>
    <lineage>
        <taxon>Bacteria</taxon>
        <taxon>Pseudomonadati</taxon>
        <taxon>Pseudomonadota</taxon>
        <taxon>Alphaproteobacteria</taxon>
        <taxon>Rhodobacterales</taxon>
        <taxon>Paracoccaceae</taxon>
        <taxon>Marimonas</taxon>
    </lineage>
</organism>
<keyword evidence="5 13" id="KW-0375">Hydrogen ion transport</keyword>
<keyword evidence="4 13" id="KW-0812">Transmembrane</keyword>
<comment type="subunit">
    <text evidence="13">F-type ATPases have 2 components, F(1) - the catalytic core - and F(0) - the membrane proton channel. F(1) has five subunits: alpha(3), beta(3), gamma(1), delta(1), epsilon(1). F(0) has three main subunits: a(1), b(2) and c(10-14). The alpha and beta chains form an alternating ring which encloses part of the gamma chain. F(1) is attached to F(0) by a central stalk formed by the gamma and epsilon chains, while a peripheral stalk is formed by the delta and b chains.</text>
</comment>
<keyword evidence="3 13" id="KW-0138">CF(0)</keyword>
<keyword evidence="13" id="KW-1003">Cell membrane</keyword>
<dbReference type="HAMAP" id="MF_01398">
    <property type="entry name" value="ATP_synth_b_bprime"/>
    <property type="match status" value="1"/>
</dbReference>
<keyword evidence="7 13" id="KW-0406">Ion transport</keyword>
<protein>
    <recommendedName>
        <fullName evidence="13">ATP synthase subunit b</fullName>
    </recommendedName>
    <alternativeName>
        <fullName evidence="13">ATP synthase F(0) sector subunit b</fullName>
    </alternativeName>
    <alternativeName>
        <fullName evidence="13">ATPase subunit I</fullName>
    </alternativeName>
    <alternativeName>
        <fullName evidence="13">F-type ATPase subunit b</fullName>
        <shortName evidence="13">F-ATPase subunit b</shortName>
    </alternativeName>
</protein>
<evidence type="ECO:0000256" key="14">
    <source>
        <dbReference type="SAM" id="Coils"/>
    </source>
</evidence>
<evidence type="ECO:0000256" key="9">
    <source>
        <dbReference type="ARBA" id="ARBA00023310"/>
    </source>
</evidence>
<keyword evidence="14" id="KW-0175">Coiled coil</keyword>
<keyword evidence="6 13" id="KW-1133">Transmembrane helix</keyword>
<feature type="coiled-coil region" evidence="14">
    <location>
        <begin position="38"/>
        <end position="101"/>
    </location>
</feature>
<dbReference type="CDD" id="cd06503">
    <property type="entry name" value="ATP-synt_Fo_b"/>
    <property type="match status" value="1"/>
</dbReference>